<name>A0A926DHD9_9FIRM</name>
<dbReference type="Proteomes" id="UP000617951">
    <property type="component" value="Unassembled WGS sequence"/>
</dbReference>
<evidence type="ECO:0000313" key="6">
    <source>
        <dbReference type="EMBL" id="MBC8537896.1"/>
    </source>
</evidence>
<dbReference type="RefSeq" id="WP_178621373.1">
    <property type="nucleotide sequence ID" value="NZ_JACRSS010000001.1"/>
</dbReference>
<dbReference type="Pfam" id="PF01380">
    <property type="entry name" value="SIS"/>
    <property type="match status" value="1"/>
</dbReference>
<dbReference type="InterPro" id="IPR036388">
    <property type="entry name" value="WH-like_DNA-bd_sf"/>
</dbReference>
<dbReference type="SUPFAM" id="SSF46689">
    <property type="entry name" value="Homeodomain-like"/>
    <property type="match status" value="1"/>
</dbReference>
<dbReference type="PROSITE" id="PS51071">
    <property type="entry name" value="HTH_RPIR"/>
    <property type="match status" value="1"/>
</dbReference>
<feature type="domain" description="SIS" evidence="5">
    <location>
        <begin position="125"/>
        <end position="264"/>
    </location>
</feature>
<dbReference type="EMBL" id="JACRSS010000001">
    <property type="protein sequence ID" value="MBC8537896.1"/>
    <property type="molecule type" value="Genomic_DNA"/>
</dbReference>
<accession>A0A926DHD9</accession>
<dbReference type="GO" id="GO:0003700">
    <property type="term" value="F:DNA-binding transcription factor activity"/>
    <property type="evidence" value="ECO:0007669"/>
    <property type="project" value="InterPro"/>
</dbReference>
<dbReference type="InterPro" id="IPR009057">
    <property type="entry name" value="Homeodomain-like_sf"/>
</dbReference>
<dbReference type="SUPFAM" id="SSF53697">
    <property type="entry name" value="SIS domain"/>
    <property type="match status" value="1"/>
</dbReference>
<dbReference type="InterPro" id="IPR047640">
    <property type="entry name" value="RpiR-like"/>
</dbReference>
<dbReference type="InterPro" id="IPR046348">
    <property type="entry name" value="SIS_dom_sf"/>
</dbReference>
<dbReference type="GO" id="GO:0003677">
    <property type="term" value="F:DNA binding"/>
    <property type="evidence" value="ECO:0007669"/>
    <property type="project" value="UniProtKB-KW"/>
</dbReference>
<feature type="domain" description="HTH rpiR-type" evidence="4">
    <location>
        <begin position="4"/>
        <end position="80"/>
    </location>
</feature>
<dbReference type="GO" id="GO:0097367">
    <property type="term" value="F:carbohydrate derivative binding"/>
    <property type="evidence" value="ECO:0007669"/>
    <property type="project" value="InterPro"/>
</dbReference>
<proteinExistence type="predicted"/>
<evidence type="ECO:0000259" key="4">
    <source>
        <dbReference type="PROSITE" id="PS51071"/>
    </source>
</evidence>
<dbReference type="AlphaFoldDB" id="A0A926DHD9"/>
<dbReference type="InterPro" id="IPR035472">
    <property type="entry name" value="RpiR-like_SIS"/>
</dbReference>
<evidence type="ECO:0000256" key="1">
    <source>
        <dbReference type="ARBA" id="ARBA00023015"/>
    </source>
</evidence>
<dbReference type="CDD" id="cd05013">
    <property type="entry name" value="SIS_RpiR"/>
    <property type="match status" value="1"/>
</dbReference>
<sequence length="297" mass="33795">MENMDLIEHIQQKFPRMSKGQKAIATFIMENYDKAAFMTAGALGRTVGVSESTVVRFACVLGYEGYPKLQKHLQEIIKNKLTTVQRLNLMEGLEADKIIDTVLKMEINNLKTTRQDLDINMFKNVVDDLVKARRIFVIGFRSSAPLAQFLVYYLSYIFESPQLITLGTSDIYAQLVHVCHEDVVIGMGFPRYSNQTVEGLRFAKRRGAKIVTITDNKISPLYELADNCILTKSDMNSFVDSLVAPLSIINALIIMAGLARKDYLVENFSVMEQVWREKNVYAKHDFDFMHKDQQGGE</sequence>
<protein>
    <submittedName>
        <fullName evidence="6">MurR/RpiR family transcriptional regulator</fullName>
    </submittedName>
</protein>
<dbReference type="PANTHER" id="PTHR30514:SF18">
    <property type="entry name" value="RPIR-FAMILY TRANSCRIPTIONAL REGULATOR"/>
    <property type="match status" value="1"/>
</dbReference>
<keyword evidence="2" id="KW-0238">DNA-binding</keyword>
<dbReference type="GO" id="GO:1901135">
    <property type="term" value="P:carbohydrate derivative metabolic process"/>
    <property type="evidence" value="ECO:0007669"/>
    <property type="project" value="InterPro"/>
</dbReference>
<comment type="caution">
    <text evidence="6">The sequence shown here is derived from an EMBL/GenBank/DDBJ whole genome shotgun (WGS) entry which is preliminary data.</text>
</comment>
<keyword evidence="1" id="KW-0805">Transcription regulation</keyword>
<keyword evidence="7" id="KW-1185">Reference proteome</keyword>
<evidence type="ECO:0000256" key="2">
    <source>
        <dbReference type="ARBA" id="ARBA00023125"/>
    </source>
</evidence>
<evidence type="ECO:0000259" key="5">
    <source>
        <dbReference type="PROSITE" id="PS51464"/>
    </source>
</evidence>
<gene>
    <name evidence="6" type="ORF">H8693_02970</name>
</gene>
<dbReference type="InterPro" id="IPR000281">
    <property type="entry name" value="HTH_RpiR"/>
</dbReference>
<dbReference type="Pfam" id="PF01418">
    <property type="entry name" value="HTH_6"/>
    <property type="match status" value="1"/>
</dbReference>
<keyword evidence="3" id="KW-0804">Transcription</keyword>
<dbReference type="PROSITE" id="PS51464">
    <property type="entry name" value="SIS"/>
    <property type="match status" value="1"/>
</dbReference>
<dbReference type="Gene3D" id="1.10.10.10">
    <property type="entry name" value="Winged helix-like DNA-binding domain superfamily/Winged helix DNA-binding domain"/>
    <property type="match status" value="1"/>
</dbReference>
<evidence type="ECO:0000313" key="7">
    <source>
        <dbReference type="Proteomes" id="UP000617951"/>
    </source>
</evidence>
<dbReference type="PANTHER" id="PTHR30514">
    <property type="entry name" value="GLUCOKINASE"/>
    <property type="match status" value="1"/>
</dbReference>
<organism evidence="6 7">
    <name type="scientific">Guopingia tenuis</name>
    <dbReference type="NCBI Taxonomy" id="2763656"/>
    <lineage>
        <taxon>Bacteria</taxon>
        <taxon>Bacillati</taxon>
        <taxon>Bacillota</taxon>
        <taxon>Clostridia</taxon>
        <taxon>Christensenellales</taxon>
        <taxon>Christensenellaceae</taxon>
        <taxon>Guopingia</taxon>
    </lineage>
</organism>
<dbReference type="InterPro" id="IPR001347">
    <property type="entry name" value="SIS_dom"/>
</dbReference>
<reference evidence="6" key="1">
    <citation type="submission" date="2020-08" db="EMBL/GenBank/DDBJ databases">
        <title>Genome public.</title>
        <authorList>
            <person name="Liu C."/>
            <person name="Sun Q."/>
        </authorList>
    </citation>
    <scope>NUCLEOTIDE SEQUENCE</scope>
    <source>
        <strain evidence="6">NSJ-63</strain>
    </source>
</reference>
<evidence type="ECO:0000256" key="3">
    <source>
        <dbReference type="ARBA" id="ARBA00023163"/>
    </source>
</evidence>
<dbReference type="Gene3D" id="3.40.50.10490">
    <property type="entry name" value="Glucose-6-phosphate isomerase like protein, domain 1"/>
    <property type="match status" value="1"/>
</dbReference>